<feature type="domain" description="MAM" evidence="5">
    <location>
        <begin position="1"/>
        <end position="126"/>
    </location>
</feature>
<proteinExistence type="predicted"/>
<feature type="domain" description="MAM" evidence="5">
    <location>
        <begin position="983"/>
        <end position="1140"/>
    </location>
</feature>
<dbReference type="GO" id="GO:0005615">
    <property type="term" value="C:extracellular space"/>
    <property type="evidence" value="ECO:0007669"/>
    <property type="project" value="TreeGrafter"/>
</dbReference>
<dbReference type="PROSITE" id="PS51233">
    <property type="entry name" value="VWFD"/>
    <property type="match status" value="3"/>
</dbReference>
<dbReference type="PROSITE" id="PS50060">
    <property type="entry name" value="MAM_2"/>
    <property type="match status" value="3"/>
</dbReference>
<dbReference type="GO" id="GO:0031012">
    <property type="term" value="C:extracellular matrix"/>
    <property type="evidence" value="ECO:0007669"/>
    <property type="project" value="TreeGrafter"/>
</dbReference>
<gene>
    <name evidence="7" type="ORF">AGOR_G00240660</name>
</gene>
<evidence type="ECO:0000256" key="1">
    <source>
        <dbReference type="ARBA" id="ARBA00022737"/>
    </source>
</evidence>
<dbReference type="Pfam" id="PF01826">
    <property type="entry name" value="TIL"/>
    <property type="match status" value="2"/>
</dbReference>
<dbReference type="InterPro" id="IPR002919">
    <property type="entry name" value="TIL_dom"/>
</dbReference>
<keyword evidence="8" id="KW-1185">Reference proteome</keyword>
<dbReference type="PRINTS" id="PR00020">
    <property type="entry name" value="MAMDOMAIN"/>
</dbReference>
<comment type="caution">
    <text evidence="7">The sequence shown here is derived from an EMBL/GenBank/DDBJ whole genome shotgun (WGS) entry which is preliminary data.</text>
</comment>
<evidence type="ECO:0000313" key="7">
    <source>
        <dbReference type="EMBL" id="KAI1882995.1"/>
    </source>
</evidence>
<dbReference type="FunFam" id="2.60.120.200:FF:000128">
    <property type="entry name" value="enteropeptidase isoform X2"/>
    <property type="match status" value="1"/>
</dbReference>
<evidence type="ECO:0008006" key="9">
    <source>
        <dbReference type="Google" id="ProtNLM"/>
    </source>
</evidence>
<dbReference type="SMART" id="SM00214">
    <property type="entry name" value="VWC"/>
    <property type="match status" value="2"/>
</dbReference>
<dbReference type="Proteomes" id="UP000829720">
    <property type="component" value="Unassembled WGS sequence"/>
</dbReference>
<feature type="domain" description="VWFD" evidence="6">
    <location>
        <begin position="1286"/>
        <end position="1492"/>
    </location>
</feature>
<protein>
    <recommendedName>
        <fullName evidence="9">Zonadhesin-like</fullName>
    </recommendedName>
</protein>
<sequence>MIADYGFVFPEGSYLLREDSQSNLFGVSRLESDLLTLSGVFCLEFWYRTPGSNATDLRVLIKDDAGETEIWTSQPTGVDSWQRAFVPLSHANEANVQVVFEAAIGQPEDGVITIDNVGVRRGPCGEQCPQGVFWADDTCSTQCGCSTPAGPCTYVLAKVCDEQPTVPFFRVEARNELRGDSSTSSIQQVNVDLQGLTMSMLKRETQKVMVNGIWRNLPLSLNSGAVTVSSTGATVILETDFQLTVSYNTVDGVQVKVPDLFASQVCGLCGNFNSLTEDDYSKPDGSRAADAGELGRSWQSEADTCDAAFHPHRCPLSEEAEYESESNCGAILSKYGPFAGCSSIISAEAFFRSCVFNMCATSGDPQALCEAFQTFAGACQSAGITLPPWRNSTFCPLVCQANSHYNECASGCPSACSDQDTPLSCGACEERCDCDPGFLLSGGRCVPAEDCGCWINGQHVEKGVTVMEGDCQKQCQCLGRGTVQCSPVSCGQDKVCRVKEGIVGCFAPRVATCHIFGDPHYLTYDGKLYNFQGSCNYTLTKTCGNSPVQFTVTGRNENRGSPTWSALNSVVLEVQGLHLALRKDKEVFVNGALVQLPADPTAGVKVFLKGPYVQVDTDFGLQLMFDGEHRLFVRVDERYRGEMCGLCGTYSGSQFDDFLTPEGDSVSSVDVFANSWRVKDGDWSCPDITPAPVPCDPQLESEAYEGCKVLLGDVFNACHGFVPVQLYVNSCMYDHCGTLGNARQLCTSLESYVAACELAGVQLGDWRQNTICAQFKPVPTDISTTTPSRGVCPVDCNFDSGACGWQQLITDSFDWQRQQGSTPTDLTGPTHDHTTGTGSYMYIEGDGVYHGDSARMVSPQCQLTGPHCLRFWYHMYGTAHAMALNLYQLQGSRVTKVWAKANNHGNAWNKGEVDINVSGSFQFIIEGIRGSDQRSDVAVDDVSIHYGKCSGSSSVELASTAPPGVTPPSVVGGGGAPHPVCRLDCSFDSDLCSWNQLLTDSFDWMRLSGSTPTQMTGPSFDHTTGAGHYLYIEGDGVYNGDTARLLSSECSDPGPQCLQFWYHIYGTADTMGLTVYLLEGRTTQRLWSRRNDRGDVWHQALVDVRAAGAFQIIFEGRRGTDARSDVALDDVSLHRGTCADFHSSTDHHNYTTPEAPVEPTTSTVASCPVNSHHTDCKPSCEPTCQDLKASRCLTDSPCKPGCVCDEGFVLKWGHCVPVQTCGCFDDDGQKHNFGESWTSSHCTQRCQCNRVQGEGQIDCDDYECEGNEVCHMSEEGEFKCKHSGFSECSIDGDPEYRTFDNMKHEFEGKSSYILVQSRSLPQNLPDVYVEGINKKSHDDDDDDDDDDSDHDSRMVRDDDSDEEDSDEDDHAGRLRGLKIRVYNRTIEFKAKRVLVLDGERVRAPLSPVLGLKILERSSRLYLKTDFGLSVEFDGHSRAEIILPKTYQKMVGGLCGNFDGKKRNDLMKPDGSQAKNVKEFGDSWKVTLGTRTAR</sequence>
<name>A0A8T3CJT6_9TELE</name>
<keyword evidence="2" id="KW-1015">Disulfide bond</keyword>
<evidence type="ECO:0000259" key="5">
    <source>
        <dbReference type="PROSITE" id="PS50060"/>
    </source>
</evidence>
<feature type="domain" description="MAM" evidence="5">
    <location>
        <begin position="794"/>
        <end position="951"/>
    </location>
</feature>
<keyword evidence="3" id="KW-0325">Glycoprotein</keyword>
<dbReference type="InterPro" id="IPR036084">
    <property type="entry name" value="Ser_inhib-like_sf"/>
</dbReference>
<dbReference type="Pfam" id="PF12714">
    <property type="entry name" value="TILa"/>
    <property type="match status" value="2"/>
</dbReference>
<dbReference type="SMART" id="SM00832">
    <property type="entry name" value="C8"/>
    <property type="match status" value="2"/>
</dbReference>
<feature type="region of interest" description="Disordered" evidence="4">
    <location>
        <begin position="1332"/>
        <end position="1370"/>
    </location>
</feature>
<dbReference type="InterPro" id="IPR001846">
    <property type="entry name" value="VWF_type-D"/>
</dbReference>
<dbReference type="OrthoDB" id="5945029at2759"/>
<dbReference type="Pfam" id="PF08742">
    <property type="entry name" value="C8"/>
    <property type="match status" value="2"/>
</dbReference>
<dbReference type="InterPro" id="IPR013320">
    <property type="entry name" value="ConA-like_dom_sf"/>
</dbReference>
<dbReference type="SMART" id="SM00216">
    <property type="entry name" value="VWD"/>
    <property type="match status" value="3"/>
</dbReference>
<evidence type="ECO:0000259" key="6">
    <source>
        <dbReference type="PROSITE" id="PS51233"/>
    </source>
</evidence>
<dbReference type="GO" id="GO:0016020">
    <property type="term" value="C:membrane"/>
    <property type="evidence" value="ECO:0007669"/>
    <property type="project" value="InterPro"/>
</dbReference>
<feature type="compositionally biased region" description="Acidic residues" evidence="4">
    <location>
        <begin position="1339"/>
        <end position="1349"/>
    </location>
</feature>
<dbReference type="SUPFAM" id="SSF49899">
    <property type="entry name" value="Concanavalin A-like lectins/glucanases"/>
    <property type="match status" value="3"/>
</dbReference>
<feature type="compositionally biased region" description="Acidic residues" evidence="4">
    <location>
        <begin position="1358"/>
        <end position="1369"/>
    </location>
</feature>
<evidence type="ECO:0000256" key="4">
    <source>
        <dbReference type="SAM" id="MobiDB-lite"/>
    </source>
</evidence>
<dbReference type="CDD" id="cd06263">
    <property type="entry name" value="MAM"/>
    <property type="match status" value="3"/>
</dbReference>
<dbReference type="InterPro" id="IPR014853">
    <property type="entry name" value="VWF/SSPO/ZAN-like_Cys-rich_dom"/>
</dbReference>
<dbReference type="EMBL" id="JAERUA010000024">
    <property type="protein sequence ID" value="KAI1882995.1"/>
    <property type="molecule type" value="Genomic_DNA"/>
</dbReference>
<feature type="domain" description="VWFD" evidence="6">
    <location>
        <begin position="511"/>
        <end position="686"/>
    </location>
</feature>
<dbReference type="InterPro" id="IPR001007">
    <property type="entry name" value="VWF_dom"/>
</dbReference>
<accession>A0A8T3CJT6</accession>
<dbReference type="InterPro" id="IPR050780">
    <property type="entry name" value="Mucin_vWF_Thrombospondin_sf"/>
</dbReference>
<evidence type="ECO:0000256" key="3">
    <source>
        <dbReference type="ARBA" id="ARBA00023180"/>
    </source>
</evidence>
<dbReference type="SUPFAM" id="SSF57567">
    <property type="entry name" value="Serine protease inhibitors"/>
    <property type="match status" value="2"/>
</dbReference>
<dbReference type="SMART" id="SM00137">
    <property type="entry name" value="MAM"/>
    <property type="match status" value="2"/>
</dbReference>
<dbReference type="Pfam" id="PF00629">
    <property type="entry name" value="MAM"/>
    <property type="match status" value="3"/>
</dbReference>
<keyword evidence="1" id="KW-0677">Repeat</keyword>
<dbReference type="Pfam" id="PF00094">
    <property type="entry name" value="VWD"/>
    <property type="match status" value="4"/>
</dbReference>
<dbReference type="Gene3D" id="2.60.120.200">
    <property type="match status" value="3"/>
</dbReference>
<feature type="domain" description="VWFD" evidence="6">
    <location>
        <begin position="122"/>
        <end position="306"/>
    </location>
</feature>
<reference evidence="7" key="1">
    <citation type="submission" date="2021-01" db="EMBL/GenBank/DDBJ databases">
        <authorList>
            <person name="Zahm M."/>
            <person name="Roques C."/>
            <person name="Cabau C."/>
            <person name="Klopp C."/>
            <person name="Donnadieu C."/>
            <person name="Jouanno E."/>
            <person name="Lampietro C."/>
            <person name="Louis A."/>
            <person name="Herpin A."/>
            <person name="Echchiki A."/>
            <person name="Berthelot C."/>
            <person name="Parey E."/>
            <person name="Roest-Crollius H."/>
            <person name="Braasch I."/>
            <person name="Postlethwait J."/>
            <person name="Bobe J."/>
            <person name="Montfort J."/>
            <person name="Bouchez O."/>
            <person name="Begum T."/>
            <person name="Mejri S."/>
            <person name="Adams A."/>
            <person name="Chen W.-J."/>
            <person name="Guiguen Y."/>
        </authorList>
    </citation>
    <scope>NUCLEOTIDE SEQUENCE</scope>
    <source>
        <tissue evidence="7">Blood</tissue>
    </source>
</reference>
<dbReference type="InterPro" id="IPR025615">
    <property type="entry name" value="TILa_dom"/>
</dbReference>
<dbReference type="Gene3D" id="2.10.25.10">
    <property type="entry name" value="Laminin"/>
    <property type="match status" value="2"/>
</dbReference>
<evidence type="ECO:0000313" key="8">
    <source>
        <dbReference type="Proteomes" id="UP000829720"/>
    </source>
</evidence>
<evidence type="ECO:0000256" key="2">
    <source>
        <dbReference type="ARBA" id="ARBA00023157"/>
    </source>
</evidence>
<dbReference type="PANTHER" id="PTHR11339">
    <property type="entry name" value="EXTRACELLULAR MATRIX GLYCOPROTEIN RELATED"/>
    <property type="match status" value="1"/>
</dbReference>
<dbReference type="CDD" id="cd19941">
    <property type="entry name" value="TIL"/>
    <property type="match status" value="2"/>
</dbReference>
<organism evidence="7 8">
    <name type="scientific">Albula goreensis</name>
    <dbReference type="NCBI Taxonomy" id="1534307"/>
    <lineage>
        <taxon>Eukaryota</taxon>
        <taxon>Metazoa</taxon>
        <taxon>Chordata</taxon>
        <taxon>Craniata</taxon>
        <taxon>Vertebrata</taxon>
        <taxon>Euteleostomi</taxon>
        <taxon>Actinopterygii</taxon>
        <taxon>Neopterygii</taxon>
        <taxon>Teleostei</taxon>
        <taxon>Albuliformes</taxon>
        <taxon>Albulidae</taxon>
        <taxon>Albula</taxon>
    </lineage>
</organism>
<dbReference type="PANTHER" id="PTHR11339:SF374">
    <property type="entry name" value="ZONADHESIN"/>
    <property type="match status" value="1"/>
</dbReference>
<dbReference type="InterPro" id="IPR000998">
    <property type="entry name" value="MAM_dom"/>
</dbReference>